<evidence type="ECO:0000256" key="1">
    <source>
        <dbReference type="SAM" id="MobiDB-lite"/>
    </source>
</evidence>
<feature type="compositionally biased region" description="Polar residues" evidence="1">
    <location>
        <begin position="554"/>
        <end position="567"/>
    </location>
</feature>
<evidence type="ECO:0000313" key="2">
    <source>
        <dbReference type="EMBL" id="KAJ4467098.1"/>
    </source>
</evidence>
<dbReference type="EMBL" id="JANVFT010000110">
    <property type="protein sequence ID" value="KAJ4467098.1"/>
    <property type="molecule type" value="Genomic_DNA"/>
</dbReference>
<proteinExistence type="predicted"/>
<sequence length="665" mass="74402">MSGRRRSTRLCATKGGGTDMMQNSTKTPSSPQKNPPKYNRKGSQATSPLRLRIPGKSTVQKAVESLLNSPPELELEESEPEIDQLESEDTGTGIPSVVKGRKRRKSRSITPPLIDKKAIRKAAKAEGRAIMLKARAKHLIQNRNQVPMEIKESTPAYSGESDIEISHGAIKSEEEVDELDEEELPQVAKSHKTRKGKPKVKQQVEDEYSNGDEEEEDVAEYRKKQKHRNGDTVLQKLIFHLLIPAVNPEDPIERRSLDTQSSFEQFKNLVYKTLSCEKVHVKPSLSYKMPGATRGTSGISLRTEADWILCLEDIIRTHHSRPKSKHLMPLDVTLVVASKYLLALNARQNPRKSASSGTAGRTKGRGKKAQSPLPNLDGSDGAYDVGDDEENGDRLFTAKEKEYTEALMKTLKKCERCGPNIMCKVDIQGNHTKISYSMLRAWAISLVMDFCPSSISSLLNISTDQRGTWCYIETTSQSSDIFTLLLHTNPYSRLTETIHLPPPPPLTPQANVQYLPMPMPMYPSPWSHPALINQPQAWPEASGSHVPYTPPSRPSVQPAPNHQETASPSCITLSSDPPEVMISQYDTVQSFLTKLHAEAPQRGLNNFIVKFESDDYWNIDNVMRLKEHELVDSFGLSRGNAGFLLKAIESQMKAIEQKLKKRRLD</sequence>
<accession>A0ABQ8V5N1</accession>
<reference evidence="2" key="1">
    <citation type="submission" date="2022-08" db="EMBL/GenBank/DDBJ databases">
        <title>A Global Phylogenomic Analysis of the Shiitake Genus Lentinula.</title>
        <authorList>
            <consortium name="DOE Joint Genome Institute"/>
            <person name="Sierra-Patev S."/>
            <person name="Min B."/>
            <person name="Naranjo-Ortiz M."/>
            <person name="Looney B."/>
            <person name="Konkel Z."/>
            <person name="Slot J.C."/>
            <person name="Sakamoto Y."/>
            <person name="Steenwyk J.L."/>
            <person name="Rokas A."/>
            <person name="Carro J."/>
            <person name="Camarero S."/>
            <person name="Ferreira P."/>
            <person name="Molpeceres G."/>
            <person name="Ruiz-Duenas F.J."/>
            <person name="Serrano A."/>
            <person name="Henrissat B."/>
            <person name="Drula E."/>
            <person name="Hughes K.W."/>
            <person name="Mata J.L."/>
            <person name="Ishikawa N.K."/>
            <person name="Vargas-Isla R."/>
            <person name="Ushijima S."/>
            <person name="Smith C.A."/>
            <person name="Ahrendt S."/>
            <person name="Andreopoulos W."/>
            <person name="He G."/>
            <person name="Labutti K."/>
            <person name="Lipzen A."/>
            <person name="Ng V."/>
            <person name="Riley R."/>
            <person name="Sandor L."/>
            <person name="Barry K."/>
            <person name="Martinez A.T."/>
            <person name="Xiao Y."/>
            <person name="Gibbons J.G."/>
            <person name="Terashima K."/>
            <person name="Grigoriev I.V."/>
            <person name="Hibbett D.S."/>
        </authorList>
    </citation>
    <scope>NUCLEOTIDE SEQUENCE</scope>
    <source>
        <strain evidence="2">RHP3577 ss4</strain>
    </source>
</reference>
<protein>
    <recommendedName>
        <fullName evidence="4">SAM domain-containing protein</fullName>
    </recommendedName>
</protein>
<feature type="region of interest" description="Disordered" evidence="1">
    <location>
        <begin position="538"/>
        <end position="567"/>
    </location>
</feature>
<dbReference type="Proteomes" id="UP001150217">
    <property type="component" value="Unassembled WGS sequence"/>
</dbReference>
<comment type="caution">
    <text evidence="2">The sequence shown here is derived from an EMBL/GenBank/DDBJ whole genome shotgun (WGS) entry which is preliminary data.</text>
</comment>
<evidence type="ECO:0000313" key="3">
    <source>
        <dbReference type="Proteomes" id="UP001150217"/>
    </source>
</evidence>
<feature type="region of interest" description="Disordered" evidence="1">
    <location>
        <begin position="348"/>
        <end position="391"/>
    </location>
</feature>
<feature type="compositionally biased region" description="Acidic residues" evidence="1">
    <location>
        <begin position="174"/>
        <end position="184"/>
    </location>
</feature>
<feature type="compositionally biased region" description="Acidic residues" evidence="1">
    <location>
        <begin position="205"/>
        <end position="218"/>
    </location>
</feature>
<feature type="compositionally biased region" description="Polar residues" evidence="1">
    <location>
        <begin position="20"/>
        <end position="32"/>
    </location>
</feature>
<evidence type="ECO:0008006" key="4">
    <source>
        <dbReference type="Google" id="ProtNLM"/>
    </source>
</evidence>
<feature type="region of interest" description="Disordered" evidence="1">
    <location>
        <begin position="1"/>
        <end position="113"/>
    </location>
</feature>
<feature type="compositionally biased region" description="Acidic residues" evidence="1">
    <location>
        <begin position="73"/>
        <end position="89"/>
    </location>
</feature>
<gene>
    <name evidence="2" type="ORF">C8R41DRAFT_925877</name>
</gene>
<keyword evidence="3" id="KW-1185">Reference proteome</keyword>
<name>A0ABQ8V5N1_9AGAR</name>
<organism evidence="2 3">
    <name type="scientific">Lentinula lateritia</name>
    <dbReference type="NCBI Taxonomy" id="40482"/>
    <lineage>
        <taxon>Eukaryota</taxon>
        <taxon>Fungi</taxon>
        <taxon>Dikarya</taxon>
        <taxon>Basidiomycota</taxon>
        <taxon>Agaricomycotina</taxon>
        <taxon>Agaricomycetes</taxon>
        <taxon>Agaricomycetidae</taxon>
        <taxon>Agaricales</taxon>
        <taxon>Marasmiineae</taxon>
        <taxon>Omphalotaceae</taxon>
        <taxon>Lentinula</taxon>
    </lineage>
</organism>
<feature type="region of interest" description="Disordered" evidence="1">
    <location>
        <begin position="173"/>
        <end position="226"/>
    </location>
</feature>
<feature type="compositionally biased region" description="Basic residues" evidence="1">
    <location>
        <begin position="189"/>
        <end position="200"/>
    </location>
</feature>